<dbReference type="PRINTS" id="PR00039">
    <property type="entry name" value="HTHLYSR"/>
</dbReference>
<evidence type="ECO:0000256" key="1">
    <source>
        <dbReference type="ARBA" id="ARBA00009437"/>
    </source>
</evidence>
<evidence type="ECO:0000256" key="3">
    <source>
        <dbReference type="ARBA" id="ARBA00023125"/>
    </source>
</evidence>
<evidence type="ECO:0000256" key="4">
    <source>
        <dbReference type="ARBA" id="ARBA00023163"/>
    </source>
</evidence>
<evidence type="ECO:0000259" key="5">
    <source>
        <dbReference type="PROSITE" id="PS50931"/>
    </source>
</evidence>
<evidence type="ECO:0000256" key="2">
    <source>
        <dbReference type="ARBA" id="ARBA00023015"/>
    </source>
</evidence>
<dbReference type="PANTHER" id="PTHR30537">
    <property type="entry name" value="HTH-TYPE TRANSCRIPTIONAL REGULATOR"/>
    <property type="match status" value="1"/>
</dbReference>
<dbReference type="Gene3D" id="1.10.10.10">
    <property type="entry name" value="Winged helix-like DNA-binding domain superfamily/Winged helix DNA-binding domain"/>
    <property type="match status" value="1"/>
</dbReference>
<dbReference type="InterPro" id="IPR005119">
    <property type="entry name" value="LysR_subst-bd"/>
</dbReference>
<comment type="similarity">
    <text evidence="1">Belongs to the LysR transcriptional regulatory family.</text>
</comment>
<accession>A0A075K0R2</accession>
<dbReference type="EMBL" id="CP008884">
    <property type="protein sequence ID" value="AIF47352.1"/>
    <property type="molecule type" value="Genomic_DNA"/>
</dbReference>
<dbReference type="SUPFAM" id="SSF46785">
    <property type="entry name" value="Winged helix' DNA-binding domain"/>
    <property type="match status" value="1"/>
</dbReference>
<evidence type="ECO:0000313" key="7">
    <source>
        <dbReference type="Proteomes" id="UP000027987"/>
    </source>
</evidence>
<dbReference type="SUPFAM" id="SSF53850">
    <property type="entry name" value="Periplasmic binding protein-like II"/>
    <property type="match status" value="1"/>
</dbReference>
<dbReference type="FunFam" id="1.10.10.10:FF:000001">
    <property type="entry name" value="LysR family transcriptional regulator"/>
    <property type="match status" value="1"/>
</dbReference>
<proteinExistence type="inferred from homology"/>
<keyword evidence="2" id="KW-0805">Transcription regulation</keyword>
<keyword evidence="7" id="KW-1185">Reference proteome</keyword>
<dbReference type="Proteomes" id="UP000027987">
    <property type="component" value="Chromosome"/>
</dbReference>
<dbReference type="InterPro" id="IPR058163">
    <property type="entry name" value="LysR-type_TF_proteobact-type"/>
</dbReference>
<protein>
    <submittedName>
        <fullName evidence="6">LysR family transcriptional regulator</fullName>
    </submittedName>
</protein>
<keyword evidence="4" id="KW-0804">Transcription</keyword>
<dbReference type="KEGG" id="dja:HY57_08755"/>
<organism evidence="6 7">
    <name type="scientific">Dyella japonica A8</name>
    <dbReference type="NCBI Taxonomy" id="1217721"/>
    <lineage>
        <taxon>Bacteria</taxon>
        <taxon>Pseudomonadati</taxon>
        <taxon>Pseudomonadota</taxon>
        <taxon>Gammaproteobacteria</taxon>
        <taxon>Lysobacterales</taxon>
        <taxon>Rhodanobacteraceae</taxon>
        <taxon>Dyella</taxon>
    </lineage>
</organism>
<dbReference type="PROSITE" id="PS50931">
    <property type="entry name" value="HTH_LYSR"/>
    <property type="match status" value="1"/>
</dbReference>
<keyword evidence="3" id="KW-0238">DNA-binding</keyword>
<dbReference type="STRING" id="1217721.HY57_08755"/>
<feature type="domain" description="HTH lysR-type" evidence="5">
    <location>
        <begin position="1"/>
        <end position="59"/>
    </location>
</feature>
<dbReference type="Gene3D" id="3.40.190.290">
    <property type="match status" value="1"/>
</dbReference>
<dbReference type="RefSeq" id="WP_019467430.1">
    <property type="nucleotide sequence ID" value="NZ_ALOY01000183.1"/>
</dbReference>
<dbReference type="Pfam" id="PF03466">
    <property type="entry name" value="LysR_substrate"/>
    <property type="match status" value="1"/>
</dbReference>
<name>A0A075K0R2_9GAMM</name>
<reference evidence="6 7" key="1">
    <citation type="submission" date="2014-07" db="EMBL/GenBank/DDBJ databases">
        <title>Complete Genome Sequence of Dyella japonica Strain A8 Isolated from Malaysian Tropical Soil.</title>
        <authorList>
            <person name="Hui R.K.H."/>
            <person name="Chen J.-W."/>
            <person name="Chan K.-G."/>
            <person name="Leung F.C.C."/>
        </authorList>
    </citation>
    <scope>NUCLEOTIDE SEQUENCE [LARGE SCALE GENOMIC DNA]</scope>
    <source>
        <strain evidence="6 7">A8</strain>
    </source>
</reference>
<dbReference type="GO" id="GO:0006351">
    <property type="term" value="P:DNA-templated transcription"/>
    <property type="evidence" value="ECO:0007669"/>
    <property type="project" value="TreeGrafter"/>
</dbReference>
<dbReference type="Pfam" id="PF00126">
    <property type="entry name" value="HTH_1"/>
    <property type="match status" value="1"/>
</dbReference>
<dbReference type="InterPro" id="IPR036388">
    <property type="entry name" value="WH-like_DNA-bd_sf"/>
</dbReference>
<sequence>MDSLTGIVAFVRSAESLSFAGAARTLGVSSSAVGKSIARLESAMGVRLFQRSTRKVRLTPEGLLFFERCRRILDDLQDAEAEMAHATQAPRGRLRVSLPAIGYRFLLPHLKEFRRLHPEISLDLDFNDQLVDLIEEGVDVAIRSGTLPDSRLMARRLGPFRFVLCASTAYLQAHGVPQAAEDLQRHECIRYRFVTTGKLMAWGIASGAPLRLRDGLVCNNMEAVLAAVLDGHGLAYMPDFLIREAMRDGRLQSVLDECVTDHGQFWAVWSSGRTLLPRVRVFVDYIATRLFPVDGGSSTATRKSSGRKRR</sequence>
<dbReference type="AlphaFoldDB" id="A0A075K0R2"/>
<dbReference type="OrthoDB" id="9810065at2"/>
<dbReference type="CDD" id="cd08476">
    <property type="entry name" value="PBP2_CrgA_like_7"/>
    <property type="match status" value="1"/>
</dbReference>
<dbReference type="InterPro" id="IPR036390">
    <property type="entry name" value="WH_DNA-bd_sf"/>
</dbReference>
<dbReference type="PATRIC" id="fig|1217721.7.peg.1814"/>
<dbReference type="GO" id="GO:0003700">
    <property type="term" value="F:DNA-binding transcription factor activity"/>
    <property type="evidence" value="ECO:0007669"/>
    <property type="project" value="InterPro"/>
</dbReference>
<dbReference type="PANTHER" id="PTHR30537:SF72">
    <property type="entry name" value="LYSR FAMILY TRANSCRIPTIONAL REGULATOR"/>
    <property type="match status" value="1"/>
</dbReference>
<evidence type="ECO:0000313" key="6">
    <source>
        <dbReference type="EMBL" id="AIF47352.1"/>
    </source>
</evidence>
<dbReference type="HOGENOM" id="CLU_039613_16_1_6"/>
<gene>
    <name evidence="6" type="ORF">HY57_08755</name>
</gene>
<dbReference type="GO" id="GO:0043565">
    <property type="term" value="F:sequence-specific DNA binding"/>
    <property type="evidence" value="ECO:0007669"/>
    <property type="project" value="TreeGrafter"/>
</dbReference>
<dbReference type="InterPro" id="IPR000847">
    <property type="entry name" value="LysR_HTH_N"/>
</dbReference>